<feature type="transmembrane region" description="Helical" evidence="1">
    <location>
        <begin position="6"/>
        <end position="26"/>
    </location>
</feature>
<feature type="transmembrane region" description="Helical" evidence="1">
    <location>
        <begin position="83"/>
        <end position="106"/>
    </location>
</feature>
<proteinExistence type="predicted"/>
<reference evidence="2 3" key="1">
    <citation type="submission" date="2018-10" db="EMBL/GenBank/DDBJ databases">
        <title>Sequencing the genomes of 1000 actinobacteria strains.</title>
        <authorList>
            <person name="Klenk H.-P."/>
        </authorList>
    </citation>
    <scope>NUCLEOTIDE SEQUENCE [LARGE SCALE GENOMIC DNA]</scope>
    <source>
        <strain evidence="2 3">DSM 43911</strain>
    </source>
</reference>
<dbReference type="Proteomes" id="UP000272729">
    <property type="component" value="Unassembled WGS sequence"/>
</dbReference>
<keyword evidence="1" id="KW-0812">Transmembrane</keyword>
<evidence type="ECO:0000256" key="1">
    <source>
        <dbReference type="SAM" id="Phobius"/>
    </source>
</evidence>
<name>A0A495XHZ4_9PSEU</name>
<dbReference type="AlphaFoldDB" id="A0A495XHZ4"/>
<keyword evidence="1" id="KW-1133">Transmembrane helix</keyword>
<organism evidence="2 3">
    <name type="scientific">Saccharothrix variisporea</name>
    <dbReference type="NCBI Taxonomy" id="543527"/>
    <lineage>
        <taxon>Bacteria</taxon>
        <taxon>Bacillati</taxon>
        <taxon>Actinomycetota</taxon>
        <taxon>Actinomycetes</taxon>
        <taxon>Pseudonocardiales</taxon>
        <taxon>Pseudonocardiaceae</taxon>
        <taxon>Saccharothrix</taxon>
    </lineage>
</organism>
<keyword evidence="1" id="KW-0472">Membrane</keyword>
<feature type="transmembrane region" description="Helical" evidence="1">
    <location>
        <begin position="47"/>
        <end position="71"/>
    </location>
</feature>
<evidence type="ECO:0000313" key="3">
    <source>
        <dbReference type="Proteomes" id="UP000272729"/>
    </source>
</evidence>
<accession>A0A495XHZ4</accession>
<protein>
    <submittedName>
        <fullName evidence="2">Putative membrane protein</fullName>
    </submittedName>
</protein>
<dbReference type="EMBL" id="RBXR01000001">
    <property type="protein sequence ID" value="RKT72715.1"/>
    <property type="molecule type" value="Genomic_DNA"/>
</dbReference>
<keyword evidence="3" id="KW-1185">Reference proteome</keyword>
<dbReference type="OrthoDB" id="9803832at2"/>
<sequence length="133" mass="13861">MNAVAQVAAGVAGLVHVVVWVFESFLMDRPAVHRGVFKLATKDLPAIRLWSFNVGFYNLFLGGGTILGLVLLHTGAETAGRTLVLYTCAFMALAGIVLAVSDALALGRPRGTGWTGALGQFLPPAVTLAAALL</sequence>
<dbReference type="Pfam" id="PF06993">
    <property type="entry name" value="DUF1304"/>
    <property type="match status" value="1"/>
</dbReference>
<dbReference type="RefSeq" id="WP_121225964.1">
    <property type="nucleotide sequence ID" value="NZ_JBIUBA010000058.1"/>
</dbReference>
<comment type="caution">
    <text evidence="2">The sequence shown here is derived from an EMBL/GenBank/DDBJ whole genome shotgun (WGS) entry which is preliminary data.</text>
</comment>
<dbReference type="InterPro" id="IPR009732">
    <property type="entry name" value="DUF1304"/>
</dbReference>
<evidence type="ECO:0000313" key="2">
    <source>
        <dbReference type="EMBL" id="RKT72715.1"/>
    </source>
</evidence>
<gene>
    <name evidence="2" type="ORF">DFJ66_6039</name>
</gene>